<dbReference type="AlphaFoldDB" id="A0A8K0CEP0"/>
<dbReference type="Proteomes" id="UP000801492">
    <property type="component" value="Unassembled WGS sequence"/>
</dbReference>
<evidence type="ECO:0000313" key="4">
    <source>
        <dbReference type="Proteomes" id="UP000801492"/>
    </source>
</evidence>
<feature type="chain" id="PRO_5035451844" evidence="2">
    <location>
        <begin position="17"/>
        <end position="295"/>
    </location>
</feature>
<gene>
    <name evidence="3" type="ORF">ILUMI_23790</name>
</gene>
<evidence type="ECO:0000256" key="1">
    <source>
        <dbReference type="SAM" id="MobiDB-lite"/>
    </source>
</evidence>
<protein>
    <submittedName>
        <fullName evidence="3">Uncharacterized protein</fullName>
    </submittedName>
</protein>
<dbReference type="EMBL" id="VTPC01090620">
    <property type="protein sequence ID" value="KAF2882370.1"/>
    <property type="molecule type" value="Genomic_DNA"/>
</dbReference>
<reference evidence="3" key="1">
    <citation type="submission" date="2019-08" db="EMBL/GenBank/DDBJ databases">
        <title>The genome of the North American firefly Photinus pyralis.</title>
        <authorList>
            <consortium name="Photinus pyralis genome working group"/>
            <person name="Fallon T.R."/>
            <person name="Sander Lower S.E."/>
            <person name="Weng J.-K."/>
        </authorList>
    </citation>
    <scope>NUCLEOTIDE SEQUENCE</scope>
    <source>
        <strain evidence="3">TRF0915ILg1</strain>
        <tissue evidence="3">Whole body</tissue>
    </source>
</reference>
<keyword evidence="2" id="KW-0732">Signal</keyword>
<accession>A0A8K0CEP0</accession>
<feature type="region of interest" description="Disordered" evidence="1">
    <location>
        <begin position="186"/>
        <end position="206"/>
    </location>
</feature>
<feature type="compositionally biased region" description="Polar residues" evidence="1">
    <location>
        <begin position="189"/>
        <end position="205"/>
    </location>
</feature>
<organism evidence="3 4">
    <name type="scientific">Ignelater luminosus</name>
    <name type="common">Cucubano</name>
    <name type="synonym">Pyrophorus luminosus</name>
    <dbReference type="NCBI Taxonomy" id="2038154"/>
    <lineage>
        <taxon>Eukaryota</taxon>
        <taxon>Metazoa</taxon>
        <taxon>Ecdysozoa</taxon>
        <taxon>Arthropoda</taxon>
        <taxon>Hexapoda</taxon>
        <taxon>Insecta</taxon>
        <taxon>Pterygota</taxon>
        <taxon>Neoptera</taxon>
        <taxon>Endopterygota</taxon>
        <taxon>Coleoptera</taxon>
        <taxon>Polyphaga</taxon>
        <taxon>Elateriformia</taxon>
        <taxon>Elateroidea</taxon>
        <taxon>Elateridae</taxon>
        <taxon>Agrypninae</taxon>
        <taxon>Pyrophorini</taxon>
        <taxon>Ignelater</taxon>
    </lineage>
</organism>
<evidence type="ECO:0000313" key="3">
    <source>
        <dbReference type="EMBL" id="KAF2882370.1"/>
    </source>
</evidence>
<proteinExistence type="predicted"/>
<feature type="signal peptide" evidence="2">
    <location>
        <begin position="1"/>
        <end position="16"/>
    </location>
</feature>
<name>A0A8K0CEP0_IGNLU</name>
<sequence length="295" mass="31305">MQHLVIFACALAFASAGYPYYAQHIPLIDHNGVPVDTPEVQAAKALHLNAHAAAAHGVHYVAPYTGHYGIPNVGPDGTPIDTPEVQLAKAAHFIAYNEAAIRNANHYTAPYAAAAVGPIDTPEVQLAKAAHFAAHLEAKSRSGHHYRRRRGIAYNSYPQQIPVIGPNGVPQDTPEVQAAKAAHYAALAQSNSHQSSAPQQQQYNEHNPYYGPYHFPVIGPQGVPTETPEVQAAKAGHLAAFSQAGGLYHGGQSAGYYNPAPAYHGNAGPVDTPEVQAAKQAHLAAHAAAQGHRYY</sequence>
<comment type="caution">
    <text evidence="3">The sequence shown here is derived from an EMBL/GenBank/DDBJ whole genome shotgun (WGS) entry which is preliminary data.</text>
</comment>
<evidence type="ECO:0000256" key="2">
    <source>
        <dbReference type="SAM" id="SignalP"/>
    </source>
</evidence>
<dbReference type="OrthoDB" id="6767063at2759"/>
<keyword evidence="4" id="KW-1185">Reference proteome</keyword>